<name>A0A5M4BCI7_9FLAO</name>
<keyword evidence="2" id="KW-1185">Reference proteome</keyword>
<evidence type="ECO:0000313" key="1">
    <source>
        <dbReference type="EMBL" id="GET46965.1"/>
    </source>
</evidence>
<evidence type="ECO:0000313" key="2">
    <source>
        <dbReference type="Proteomes" id="UP000398217"/>
    </source>
</evidence>
<reference evidence="2" key="1">
    <citation type="journal article" date="2020" name="Int. J. Syst. Evol. Microbiol.">
        <title>Capnocytophaga felis sp. nov. isolated from the feline oral cavity.</title>
        <authorList>
            <person name="Suzuki M."/>
            <person name="Umeda K."/>
            <person name="Kimura M."/>
            <person name="Imaoka K."/>
            <person name="Morikawa S."/>
            <person name="Maeda K."/>
        </authorList>
    </citation>
    <scope>NUCLEOTIDE SEQUENCE [LARGE SCALE GENOMIC DNA]</scope>
    <source>
        <strain evidence="2">KC07070</strain>
    </source>
</reference>
<dbReference type="EMBL" id="BLBC01000014">
    <property type="protein sequence ID" value="GET46965.1"/>
    <property type="molecule type" value="Genomic_DNA"/>
</dbReference>
<dbReference type="AlphaFoldDB" id="A0A5M4BCI7"/>
<dbReference type="Proteomes" id="UP000398217">
    <property type="component" value="Unassembled WGS sequence"/>
</dbReference>
<comment type="caution">
    <text evidence="1">The sequence shown here is derived from an EMBL/GenBank/DDBJ whole genome shotgun (WGS) entry which is preliminary data.</text>
</comment>
<gene>
    <name evidence="1" type="ORF">RCZ01_22670</name>
</gene>
<sequence>MKKIQLWLLLLIASSSYNQIIFKEQKYKKLITKTALGMKKYCYKRIFKDFYKKEFLDYENK</sequence>
<protein>
    <submittedName>
        <fullName evidence="1">Uncharacterized protein</fullName>
    </submittedName>
</protein>
<accession>A0A5M4BCI7</accession>
<proteinExistence type="predicted"/>
<organism evidence="1 2">
    <name type="scientific">Capnocytophaga felis</name>
    <dbReference type="NCBI Taxonomy" id="2267611"/>
    <lineage>
        <taxon>Bacteria</taxon>
        <taxon>Pseudomonadati</taxon>
        <taxon>Bacteroidota</taxon>
        <taxon>Flavobacteriia</taxon>
        <taxon>Flavobacteriales</taxon>
        <taxon>Flavobacteriaceae</taxon>
        <taxon>Capnocytophaga</taxon>
    </lineage>
</organism>